<gene>
    <name evidence="1" type="ORF">DSO57_1004918</name>
</gene>
<keyword evidence="2" id="KW-1185">Reference proteome</keyword>
<reference evidence="1" key="1">
    <citation type="submission" date="2022-04" db="EMBL/GenBank/DDBJ databases">
        <title>Genome of the entomopathogenic fungus Entomophthora muscae.</title>
        <authorList>
            <person name="Elya C."/>
            <person name="Lovett B.R."/>
            <person name="Lee E."/>
            <person name="Macias A.M."/>
            <person name="Hajek A.E."/>
            <person name="De Bivort B.L."/>
            <person name="Kasson M.T."/>
            <person name="De Fine Licht H.H."/>
            <person name="Stajich J.E."/>
        </authorList>
    </citation>
    <scope>NUCLEOTIDE SEQUENCE</scope>
    <source>
        <strain evidence="1">Berkeley</strain>
    </source>
</reference>
<evidence type="ECO:0000313" key="2">
    <source>
        <dbReference type="Proteomes" id="UP001165960"/>
    </source>
</evidence>
<dbReference type="EMBL" id="QTSX02004983">
    <property type="protein sequence ID" value="KAJ9062973.1"/>
    <property type="molecule type" value="Genomic_DNA"/>
</dbReference>
<organism evidence="1 2">
    <name type="scientific">Entomophthora muscae</name>
    <dbReference type="NCBI Taxonomy" id="34485"/>
    <lineage>
        <taxon>Eukaryota</taxon>
        <taxon>Fungi</taxon>
        <taxon>Fungi incertae sedis</taxon>
        <taxon>Zoopagomycota</taxon>
        <taxon>Entomophthoromycotina</taxon>
        <taxon>Entomophthoromycetes</taxon>
        <taxon>Entomophthorales</taxon>
        <taxon>Entomophthoraceae</taxon>
        <taxon>Entomophthora</taxon>
    </lineage>
</organism>
<name>A0ACC2SKS3_9FUNG</name>
<comment type="caution">
    <text evidence="1">The sequence shown here is derived from an EMBL/GenBank/DDBJ whole genome shotgun (WGS) entry which is preliminary data.</text>
</comment>
<proteinExistence type="predicted"/>
<protein>
    <submittedName>
        <fullName evidence="1">Uncharacterized protein</fullName>
    </submittedName>
</protein>
<dbReference type="Proteomes" id="UP001165960">
    <property type="component" value="Unassembled WGS sequence"/>
</dbReference>
<sequence length="169" mass="18448">MNTVPINQRYCIVVKDGSSPDSTPLKRALSVNSSIASSATLSRNSSQSSQRLAVHCGHSKNYDLTFVPMNQPSPRRKNIQSEQSLPPLPSLRNPMFDVAGTSKYKDSLPSILEVDPSRVGGAMDIITGSLQEGLGKFFFSDTLCQSGRRKKNEGKARISAAKHIKLSHF</sequence>
<accession>A0ACC2SKS3</accession>
<evidence type="ECO:0000313" key="1">
    <source>
        <dbReference type="EMBL" id="KAJ9062973.1"/>
    </source>
</evidence>